<dbReference type="PANTHER" id="PTHR10083">
    <property type="entry name" value="KUNITZ-TYPE PROTEASE INHIBITOR-RELATED"/>
    <property type="match status" value="1"/>
</dbReference>
<proteinExistence type="evidence at transcript level"/>
<dbReference type="EMBL" id="GANP01003779">
    <property type="protein sequence ID" value="JAB80689.1"/>
    <property type="molecule type" value="mRNA"/>
</dbReference>
<dbReference type="GO" id="GO:0004867">
    <property type="term" value="F:serine-type endopeptidase inhibitor activity"/>
    <property type="evidence" value="ECO:0007669"/>
    <property type="project" value="UniProtKB-KW"/>
</dbReference>
<dbReference type="Gene3D" id="4.10.410.10">
    <property type="entry name" value="Pancreatic trypsin inhibitor Kunitz domain"/>
    <property type="match status" value="1"/>
</dbReference>
<accession>V5HR83</accession>
<feature type="signal peptide" evidence="4">
    <location>
        <begin position="1"/>
        <end position="18"/>
    </location>
</feature>
<keyword evidence="2" id="KW-0722">Serine protease inhibitor</keyword>
<keyword evidence="1" id="KW-0646">Protease inhibitor</keyword>
<dbReference type="InterPro" id="IPR050098">
    <property type="entry name" value="TFPI/VKTCI-like"/>
</dbReference>
<dbReference type="PROSITE" id="PS50279">
    <property type="entry name" value="BPTI_KUNITZ_2"/>
    <property type="match status" value="1"/>
</dbReference>
<evidence type="ECO:0000256" key="4">
    <source>
        <dbReference type="SAM" id="SignalP"/>
    </source>
</evidence>
<dbReference type="InterPro" id="IPR020901">
    <property type="entry name" value="Prtase_inh_Kunz-CS"/>
</dbReference>
<protein>
    <submittedName>
        <fullName evidence="6">Putative kunitz/bovine pancreatic trypsin inhibitor domain protein</fullName>
    </submittedName>
</protein>
<dbReference type="InterPro" id="IPR036880">
    <property type="entry name" value="Kunitz_BPTI_sf"/>
</dbReference>
<dbReference type="InterPro" id="IPR002223">
    <property type="entry name" value="Kunitz_BPTI"/>
</dbReference>
<name>V5HR83_IXORI</name>
<organism evidence="6">
    <name type="scientific">Ixodes ricinus</name>
    <name type="common">Common tick</name>
    <name type="synonym">Acarus ricinus</name>
    <dbReference type="NCBI Taxonomy" id="34613"/>
    <lineage>
        <taxon>Eukaryota</taxon>
        <taxon>Metazoa</taxon>
        <taxon>Ecdysozoa</taxon>
        <taxon>Arthropoda</taxon>
        <taxon>Chelicerata</taxon>
        <taxon>Arachnida</taxon>
        <taxon>Acari</taxon>
        <taxon>Parasitiformes</taxon>
        <taxon>Ixodida</taxon>
        <taxon>Ixodoidea</taxon>
        <taxon>Ixodidae</taxon>
        <taxon>Ixodinae</taxon>
        <taxon>Ixodes</taxon>
    </lineage>
</organism>
<dbReference type="GO" id="GO:0005615">
    <property type="term" value="C:extracellular space"/>
    <property type="evidence" value="ECO:0007669"/>
    <property type="project" value="TreeGrafter"/>
</dbReference>
<evidence type="ECO:0000313" key="6">
    <source>
        <dbReference type="EMBL" id="JAB80689.1"/>
    </source>
</evidence>
<dbReference type="SMART" id="SM00131">
    <property type="entry name" value="KU"/>
    <property type="match status" value="1"/>
</dbReference>
<dbReference type="PANTHER" id="PTHR10083:SF374">
    <property type="entry name" value="BPTI_KUNITZ INHIBITOR DOMAIN-CONTAINING PROTEIN"/>
    <property type="match status" value="1"/>
</dbReference>
<evidence type="ECO:0000259" key="5">
    <source>
        <dbReference type="PROSITE" id="PS50279"/>
    </source>
</evidence>
<evidence type="ECO:0000256" key="2">
    <source>
        <dbReference type="ARBA" id="ARBA00022900"/>
    </source>
</evidence>
<dbReference type="PRINTS" id="PR00759">
    <property type="entry name" value="BASICPTASE"/>
</dbReference>
<reference evidence="6" key="1">
    <citation type="journal article" date="2015" name="Sci. Rep.">
        <title>Tissue- and time-dependent transcription in Ixodes ricinus salivary glands and midguts when blood feeding on the vertebrate host.</title>
        <authorList>
            <person name="Kotsyfakis M."/>
            <person name="Schwarz A."/>
            <person name="Erhart J."/>
            <person name="Ribeiro J.M."/>
        </authorList>
    </citation>
    <scope>NUCLEOTIDE SEQUENCE</scope>
    <source>
        <tissue evidence="6">Salivary gland and midgut</tissue>
    </source>
</reference>
<dbReference type="SUPFAM" id="SSF57362">
    <property type="entry name" value="BPTI-like"/>
    <property type="match status" value="1"/>
</dbReference>
<dbReference type="CDD" id="cd00109">
    <property type="entry name" value="Kunitz-type"/>
    <property type="match status" value="1"/>
</dbReference>
<dbReference type="AlphaFoldDB" id="V5HR83"/>
<dbReference type="Pfam" id="PF00014">
    <property type="entry name" value="Kunitz_BPTI"/>
    <property type="match status" value="1"/>
</dbReference>
<dbReference type="PROSITE" id="PS00280">
    <property type="entry name" value="BPTI_KUNITZ_1"/>
    <property type="match status" value="1"/>
</dbReference>
<evidence type="ECO:0000256" key="1">
    <source>
        <dbReference type="ARBA" id="ARBA00022690"/>
    </source>
</evidence>
<feature type="domain" description="BPTI/Kunitz inhibitor" evidence="5">
    <location>
        <begin position="34"/>
        <end position="84"/>
    </location>
</feature>
<keyword evidence="4" id="KW-0732">Signal</keyword>
<sequence length="91" mass="10174">MLLIFVVSLVIMACIVVGKTGKKLKQRNGLNPNCSLEKNDGPCRAMIPRFYFDNVTRTCHRFLYGGCGGNGNNFETKAECRKECRGKGKKQ</sequence>
<feature type="chain" id="PRO_5004735719" evidence="4">
    <location>
        <begin position="19"/>
        <end position="91"/>
    </location>
</feature>
<keyword evidence="3" id="KW-1015">Disulfide bond</keyword>
<dbReference type="FunFam" id="4.10.410.10:FF:000004">
    <property type="entry name" value="Tissue factor pathway inhibitor"/>
    <property type="match status" value="1"/>
</dbReference>
<evidence type="ECO:0000256" key="3">
    <source>
        <dbReference type="ARBA" id="ARBA00023157"/>
    </source>
</evidence>